<dbReference type="EnsemblFungi" id="PTTG_28022-t43_1">
    <property type="protein sequence ID" value="PTTG_28022-t43_1-p1"/>
    <property type="gene ID" value="PTTG_28022"/>
</dbReference>
<reference evidence="2" key="1">
    <citation type="submission" date="2009-11" db="EMBL/GenBank/DDBJ databases">
        <authorList>
            <consortium name="The Broad Institute Genome Sequencing Platform"/>
            <person name="Ward D."/>
            <person name="Feldgarden M."/>
            <person name="Earl A."/>
            <person name="Young S.K."/>
            <person name="Zeng Q."/>
            <person name="Koehrsen M."/>
            <person name="Alvarado L."/>
            <person name="Berlin A."/>
            <person name="Bochicchio J."/>
            <person name="Borenstein D."/>
            <person name="Chapman S.B."/>
            <person name="Chen Z."/>
            <person name="Engels R."/>
            <person name="Freedman E."/>
            <person name="Gellesch M."/>
            <person name="Goldberg J."/>
            <person name="Griggs A."/>
            <person name="Gujja S."/>
            <person name="Heilman E."/>
            <person name="Heiman D."/>
            <person name="Hepburn T."/>
            <person name="Howarth C."/>
            <person name="Jen D."/>
            <person name="Larson L."/>
            <person name="Lewis B."/>
            <person name="Mehta T."/>
            <person name="Park D."/>
            <person name="Pearson M."/>
            <person name="Roberts A."/>
            <person name="Saif S."/>
            <person name="Shea T."/>
            <person name="Shenoy N."/>
            <person name="Sisk P."/>
            <person name="Stolte C."/>
            <person name="Sykes S."/>
            <person name="Thomson T."/>
            <person name="Walk T."/>
            <person name="White J."/>
            <person name="Yandava C."/>
            <person name="Izard J."/>
            <person name="Baranova O.V."/>
            <person name="Blanton J.M."/>
            <person name="Tanner A.C."/>
            <person name="Dewhirst F.E."/>
            <person name="Haas B."/>
            <person name="Nusbaum C."/>
            <person name="Birren B."/>
        </authorList>
    </citation>
    <scope>NUCLEOTIDE SEQUENCE [LARGE SCALE GENOMIC DNA]</scope>
    <source>
        <strain evidence="2">1-1 BBBD Race 1</strain>
    </source>
</reference>
<evidence type="ECO:0000313" key="2">
    <source>
        <dbReference type="EMBL" id="OAV91291.1"/>
    </source>
</evidence>
<protein>
    <submittedName>
        <fullName evidence="2 3">Uncharacterized protein</fullName>
    </submittedName>
</protein>
<name>A0A180GF99_PUCT1</name>
<accession>A0A180GF99</accession>
<gene>
    <name evidence="2" type="ORF">PTTG_28022</name>
</gene>
<feature type="compositionally biased region" description="Polar residues" evidence="1">
    <location>
        <begin position="1"/>
        <end position="15"/>
    </location>
</feature>
<evidence type="ECO:0000313" key="4">
    <source>
        <dbReference type="Proteomes" id="UP000005240"/>
    </source>
</evidence>
<reference evidence="3" key="4">
    <citation type="submission" date="2025-05" db="UniProtKB">
        <authorList>
            <consortium name="EnsemblFungi"/>
        </authorList>
    </citation>
    <scope>IDENTIFICATION</scope>
    <source>
        <strain evidence="3">isolate 1-1 / race 1 (BBBD)</strain>
    </source>
</reference>
<proteinExistence type="predicted"/>
<feature type="compositionally biased region" description="Polar residues" evidence="1">
    <location>
        <begin position="65"/>
        <end position="93"/>
    </location>
</feature>
<sequence>MVSHEVLSQTGQNPLWPTAQARSPPCQDSGSVPEQRKRKDLNPNPARGIAMSTQDEAPKRYKQALPNSSTLATDANSEPKGSSLSDRITQPTSGDAICSGSLASRIGSC</sequence>
<dbReference type="EMBL" id="ADAS02000083">
    <property type="protein sequence ID" value="OAV91291.1"/>
    <property type="molecule type" value="Genomic_DNA"/>
</dbReference>
<dbReference type="AlphaFoldDB" id="A0A180GF99"/>
<dbReference type="VEuPathDB" id="FungiDB:PTTG_28022"/>
<keyword evidence="4" id="KW-1185">Reference proteome</keyword>
<reference evidence="2" key="2">
    <citation type="submission" date="2016-05" db="EMBL/GenBank/DDBJ databases">
        <title>Comparative analysis highlights variable genome content of wheat rusts and divergence of the mating loci.</title>
        <authorList>
            <person name="Cuomo C.A."/>
            <person name="Bakkeren G."/>
            <person name="Szabo L."/>
            <person name="Khalil H."/>
            <person name="Joly D."/>
            <person name="Goldberg J."/>
            <person name="Young S."/>
            <person name="Zeng Q."/>
            <person name="Fellers J."/>
        </authorList>
    </citation>
    <scope>NUCLEOTIDE SEQUENCE [LARGE SCALE GENOMIC DNA]</scope>
    <source>
        <strain evidence="2">1-1 BBBD Race 1</strain>
    </source>
</reference>
<evidence type="ECO:0000256" key="1">
    <source>
        <dbReference type="SAM" id="MobiDB-lite"/>
    </source>
</evidence>
<reference evidence="3 4" key="3">
    <citation type="journal article" date="2017" name="G3 (Bethesda)">
        <title>Comparative analysis highlights variable genome content of wheat rusts and divergence of the mating loci.</title>
        <authorList>
            <person name="Cuomo C.A."/>
            <person name="Bakkeren G."/>
            <person name="Khalil H.B."/>
            <person name="Panwar V."/>
            <person name="Joly D."/>
            <person name="Linning R."/>
            <person name="Sakthikumar S."/>
            <person name="Song X."/>
            <person name="Adiconis X."/>
            <person name="Fan L."/>
            <person name="Goldberg J.M."/>
            <person name="Levin J.Z."/>
            <person name="Young S."/>
            <person name="Zeng Q."/>
            <person name="Anikster Y."/>
            <person name="Bruce M."/>
            <person name="Wang M."/>
            <person name="Yin C."/>
            <person name="McCallum B."/>
            <person name="Szabo L.J."/>
            <person name="Hulbert S."/>
            <person name="Chen X."/>
            <person name="Fellers J.P."/>
        </authorList>
    </citation>
    <scope>NUCLEOTIDE SEQUENCE</scope>
    <source>
        <strain evidence="3">isolate 1-1 / race 1 (BBBD)</strain>
        <strain evidence="4">Isolate 1-1 / race 1 (BBBD)</strain>
    </source>
</reference>
<feature type="region of interest" description="Disordered" evidence="1">
    <location>
        <begin position="1"/>
        <end position="94"/>
    </location>
</feature>
<evidence type="ECO:0000313" key="3">
    <source>
        <dbReference type="EnsemblFungi" id="PTTG_28022-t43_1-p1"/>
    </source>
</evidence>
<dbReference type="Proteomes" id="UP000005240">
    <property type="component" value="Unassembled WGS sequence"/>
</dbReference>
<organism evidence="2">
    <name type="scientific">Puccinia triticina (isolate 1-1 / race 1 (BBBD))</name>
    <name type="common">Brown leaf rust fungus</name>
    <dbReference type="NCBI Taxonomy" id="630390"/>
    <lineage>
        <taxon>Eukaryota</taxon>
        <taxon>Fungi</taxon>
        <taxon>Dikarya</taxon>
        <taxon>Basidiomycota</taxon>
        <taxon>Pucciniomycotina</taxon>
        <taxon>Pucciniomycetes</taxon>
        <taxon>Pucciniales</taxon>
        <taxon>Pucciniaceae</taxon>
        <taxon>Puccinia</taxon>
    </lineage>
</organism>